<dbReference type="OrthoDB" id="3176171at2759"/>
<comment type="similarity">
    <text evidence="7">Belongs to the TRAFAC class myosin-kinesin ATPase superfamily. Kinesin family. KIN-12 subfamily.</text>
</comment>
<proteinExistence type="inferred from homology"/>
<evidence type="ECO:0000256" key="8">
    <source>
        <dbReference type="PROSITE-ProRule" id="PRU00283"/>
    </source>
</evidence>
<dbReference type="SMART" id="SM00129">
    <property type="entry name" value="KISc"/>
    <property type="match status" value="1"/>
</dbReference>
<evidence type="ECO:0000256" key="1">
    <source>
        <dbReference type="ARBA" id="ARBA00022528"/>
    </source>
</evidence>
<keyword evidence="4 8" id="KW-0067">ATP-binding</keyword>
<dbReference type="GO" id="GO:0007018">
    <property type="term" value="P:microtubule-based movement"/>
    <property type="evidence" value="ECO:0007669"/>
    <property type="project" value="InterPro"/>
</dbReference>
<organism evidence="12 14">
    <name type="scientific">Adiantum capillus-veneris</name>
    <name type="common">Maidenhair fern</name>
    <dbReference type="NCBI Taxonomy" id="13818"/>
    <lineage>
        <taxon>Eukaryota</taxon>
        <taxon>Viridiplantae</taxon>
        <taxon>Streptophyta</taxon>
        <taxon>Embryophyta</taxon>
        <taxon>Tracheophyta</taxon>
        <taxon>Polypodiopsida</taxon>
        <taxon>Polypodiidae</taxon>
        <taxon>Polypodiales</taxon>
        <taxon>Pteridineae</taxon>
        <taxon>Pteridaceae</taxon>
        <taxon>Vittarioideae</taxon>
        <taxon>Adiantum</taxon>
    </lineage>
</organism>
<feature type="region of interest" description="Disordered" evidence="10">
    <location>
        <begin position="1"/>
        <end position="29"/>
    </location>
</feature>
<dbReference type="PROSITE" id="PS00411">
    <property type="entry name" value="KINESIN_MOTOR_1"/>
    <property type="match status" value="1"/>
</dbReference>
<protein>
    <recommendedName>
        <fullName evidence="11">Kinesin motor domain-containing protein</fullName>
    </recommendedName>
</protein>
<evidence type="ECO:0000256" key="7">
    <source>
        <dbReference type="ARBA" id="ARBA00034488"/>
    </source>
</evidence>
<feature type="coiled-coil region" evidence="9">
    <location>
        <begin position="1543"/>
        <end position="1619"/>
    </location>
</feature>
<gene>
    <name evidence="12" type="ORF">GOP47_0010369</name>
    <name evidence="13" type="ORF">GOP47_0010892</name>
</gene>
<feature type="coiled-coil region" evidence="9">
    <location>
        <begin position="562"/>
        <end position="596"/>
    </location>
</feature>
<keyword evidence="14" id="KW-1185">Reference proteome</keyword>
<evidence type="ECO:0000256" key="9">
    <source>
        <dbReference type="SAM" id="Coils"/>
    </source>
</evidence>
<dbReference type="SUPFAM" id="SSF52540">
    <property type="entry name" value="P-loop containing nucleoside triphosphate hydrolases"/>
    <property type="match status" value="1"/>
</dbReference>
<dbReference type="EMBL" id="JABFUD020000010">
    <property type="protein sequence ID" value="KAI5074408.1"/>
    <property type="molecule type" value="Genomic_DNA"/>
</dbReference>
<evidence type="ECO:0000256" key="10">
    <source>
        <dbReference type="SAM" id="MobiDB-lite"/>
    </source>
</evidence>
<dbReference type="PROSITE" id="PS50067">
    <property type="entry name" value="KINESIN_MOTOR_2"/>
    <property type="match status" value="1"/>
</dbReference>
<dbReference type="GO" id="GO:0005874">
    <property type="term" value="C:microtubule"/>
    <property type="evidence" value="ECO:0007669"/>
    <property type="project" value="UniProtKB-KW"/>
</dbReference>
<evidence type="ECO:0000313" key="14">
    <source>
        <dbReference type="Proteomes" id="UP000886520"/>
    </source>
</evidence>
<keyword evidence="1" id="KW-0934">Plastid</keyword>
<dbReference type="InterPro" id="IPR044986">
    <property type="entry name" value="KIF15/KIN-12"/>
</dbReference>
<dbReference type="Proteomes" id="UP000886520">
    <property type="component" value="Chromosome 10"/>
</dbReference>
<dbReference type="GO" id="GO:0005524">
    <property type="term" value="F:ATP binding"/>
    <property type="evidence" value="ECO:0007669"/>
    <property type="project" value="UniProtKB-UniRule"/>
</dbReference>
<dbReference type="InterPro" id="IPR027417">
    <property type="entry name" value="P-loop_NTPase"/>
</dbReference>
<keyword evidence="2" id="KW-0493">Microtubule</keyword>
<dbReference type="Gene3D" id="3.40.850.10">
    <property type="entry name" value="Kinesin motor domain"/>
    <property type="match status" value="1"/>
</dbReference>
<feature type="compositionally biased region" description="Polar residues" evidence="10">
    <location>
        <begin position="136"/>
        <end position="159"/>
    </location>
</feature>
<feature type="domain" description="Kinesin motor" evidence="11">
    <location>
        <begin position="218"/>
        <end position="555"/>
    </location>
</feature>
<feature type="region of interest" description="Disordered" evidence="10">
    <location>
        <begin position="90"/>
        <end position="159"/>
    </location>
</feature>
<dbReference type="InterPro" id="IPR019821">
    <property type="entry name" value="Kinesin_motor_CS"/>
</dbReference>
<evidence type="ECO:0000256" key="5">
    <source>
        <dbReference type="ARBA" id="ARBA00023054"/>
    </source>
</evidence>
<sequence length="1661" mass="186624">MPLRLFSRSSPKTAVSDHADASSRELPRAPLLPLQEASWNSLSNDGRTDLLNTPRSVVKWLSSSPLPDPPFFESQENLASIAADKNLSFLPTNSKVKPTGKDGRLKNFSATDLESGSASLRSSSSSSGMQDAFCKNPTTEQKSLDATPSGSTLETDFTTNGGMQVARSLRYGQSTGSGAESISHSNALNPNLLNLSSNFCAQPQFEIEEDPNFWKDHNVQVVIRLRPLSSSELVTQGQSRCVRQDNAHAITWTGHPESRFTFDLVACETITQEKIFKVAGLPMVDNCLLGYNSCMFAYGQTGSGKTFTMLGDLEGAQHRPSINRGMTSRVFEYLFARILEEEGKRTSEQLKFLCKCSFLEIYNEQILDLLEPSTANLQLREDARRGVYVENLAEIEVKSVQDVITLLLQGAANRKVAATNMNRESSRSHSVFTCAIESRWTSQSIKNSRFGRLHLVDLAGSERQKSSGAEGERLKEAANINKSLSTLGLVIMSLVDIANGKQRHVPYRDSKLTFLLHDSLGGNSKTTIIANISPSKCCALETLSTLKFAQRAKFIRNNAIVNENSLGDVMALRLKIQRLEDENNRLRLKIVGTCSEDGTISELIEYGSVGHVGSSLEAWDPFREFPTPSFSSKQKNGLELTLQKTLQRQQIAEAKIKELEAEVEQFKCLVKQREEDTQRGKMMLRFREDKIKRMEALLGGLISPETYLSNERDSLLEEVQILRTRLERNPEVTRFAMENIRLQEELHRYQVFYEEGERDMMEKEITFLQEQLLEALDWKLMHEEDPAIGGKGQDVVICKGDPCGTEADSSKLEKQIETVGAVASMQAELIAMQDAVVAAKSSELEAHERATLLVAEVEALKNGLRELQEENARLTSDTSLKELQNENAFLQCIREAGKENGALGEVLKRDLELLKEKHVNEIEELRSCLLVAQQELELTRRQQGVEVHDLFVKDSQVISVHDLQSGLSLECAQAGDTLGMMPNGQDKNADVNVLQERLEHMKETNGRLSALLEISGSENEALLKKINENQDKESVQILEREFGSPNVKIQQVLEASTDVREMELSSINSEVSGLKEMISKVELENARLLGAYESVLLEKGYVTDKLTDYQERNKQYEEELQSLRLSLSTAERELQNEKQACTVEVSMNVYQPKEGSVQYSKEGSSSCVCESANPYSTAIVEEQCVVLRSLDEKFRNMLHKAEEKIKNLHDTVESLIEELGRYIKSFMENLDTVNMDVNTLFCLFDESNMESLKLREDVEQTTIKLRQAKQARADMFLLLTAEKDTLVEEKRMLQESLDGAIKLSSSKEKAWHASLEAYESKLDLVETKLSDISSVVDTTIVCLKNECEGKQGSCIQSVAEVWMVQKETEHIEEKHDMAQIRLQQEENKVKALKRFLSGLQASKLDWCSREQRLEDHVQGLSRVLADKDAEICMLKSEEDNFRSCLDQLYKEEELLELAMAAVREKLHSAEHSRVEASECISGQSANSAFSMLQLLRGEEEKATLLSVIAEDQEKLKVIQKEIEHFKGCIDKKETALLCAHVEREAAACSLQEAEIEVEEVKKEVQLLLETETEVQGELEALTLLHREAEFEEVELMKQLESARCRKQALKERFPQAEEDWLPVVAEALDNVQQNKAAVTKLLSETQSFLVELKDTVQGLAT</sequence>
<keyword evidence="6 8" id="KW-0505">Motor protein</keyword>
<dbReference type="InterPro" id="IPR036961">
    <property type="entry name" value="Kinesin_motor_dom_sf"/>
</dbReference>
<dbReference type="PANTHER" id="PTHR37739:SF14">
    <property type="entry name" value="KINESIN-LIKE PROTEIN KIN-12E"/>
    <property type="match status" value="1"/>
</dbReference>
<dbReference type="Pfam" id="PF00225">
    <property type="entry name" value="Kinesin"/>
    <property type="match status" value="1"/>
</dbReference>
<feature type="compositionally biased region" description="Basic and acidic residues" evidence="10">
    <location>
        <begin position="15"/>
        <end position="27"/>
    </location>
</feature>
<evidence type="ECO:0000256" key="3">
    <source>
        <dbReference type="ARBA" id="ARBA00022741"/>
    </source>
</evidence>
<dbReference type="EMBL" id="JABFUD020000010">
    <property type="protein sequence ID" value="KAI5074931.1"/>
    <property type="molecule type" value="Genomic_DNA"/>
</dbReference>
<name>A0A9D4ZG89_ADICA</name>
<dbReference type="FunFam" id="3.40.850.10:FF:000033">
    <property type="entry name" value="Kinesin-like protein KIN-12E"/>
    <property type="match status" value="1"/>
</dbReference>
<evidence type="ECO:0000256" key="6">
    <source>
        <dbReference type="ARBA" id="ARBA00023175"/>
    </source>
</evidence>
<dbReference type="PRINTS" id="PR00380">
    <property type="entry name" value="KINESINHEAVY"/>
</dbReference>
<reference evidence="12" key="1">
    <citation type="submission" date="2021-01" db="EMBL/GenBank/DDBJ databases">
        <title>Adiantum capillus-veneris genome.</title>
        <authorList>
            <person name="Fang Y."/>
            <person name="Liao Q."/>
        </authorList>
    </citation>
    <scope>NUCLEOTIDE SEQUENCE</scope>
    <source>
        <strain evidence="12">H3</strain>
        <tissue evidence="12">Leaf</tissue>
    </source>
</reference>
<feature type="coiled-coil region" evidence="9">
    <location>
        <begin position="1368"/>
        <end position="1402"/>
    </location>
</feature>
<keyword evidence="1" id="KW-0150">Chloroplast</keyword>
<dbReference type="PANTHER" id="PTHR37739">
    <property type="entry name" value="KINESIN-LIKE PROTEIN KIN-12D"/>
    <property type="match status" value="1"/>
</dbReference>
<evidence type="ECO:0000313" key="12">
    <source>
        <dbReference type="EMBL" id="KAI5074408.1"/>
    </source>
</evidence>
<dbReference type="GO" id="GO:0003777">
    <property type="term" value="F:microtubule motor activity"/>
    <property type="evidence" value="ECO:0007669"/>
    <property type="project" value="InterPro"/>
</dbReference>
<accession>A0A9D4ZG89</accession>
<evidence type="ECO:0000256" key="2">
    <source>
        <dbReference type="ARBA" id="ARBA00022701"/>
    </source>
</evidence>
<keyword evidence="3 8" id="KW-0547">Nucleotide-binding</keyword>
<keyword evidence="5 9" id="KW-0175">Coiled coil</keyword>
<feature type="coiled-coil region" evidence="9">
    <location>
        <begin position="642"/>
        <end position="676"/>
    </location>
</feature>
<feature type="coiled-coil region" evidence="9">
    <location>
        <begin position="850"/>
        <end position="942"/>
    </location>
</feature>
<feature type="coiled-coil region" evidence="9">
    <location>
        <begin position="1106"/>
        <end position="1140"/>
    </location>
</feature>
<feature type="compositionally biased region" description="Low complexity" evidence="10">
    <location>
        <begin position="115"/>
        <end position="127"/>
    </location>
</feature>
<comment type="caution">
    <text evidence="12">The sequence shown here is derived from an EMBL/GenBank/DDBJ whole genome shotgun (WGS) entry which is preliminary data.</text>
</comment>
<evidence type="ECO:0000313" key="13">
    <source>
        <dbReference type="EMBL" id="KAI5074931.1"/>
    </source>
</evidence>
<evidence type="ECO:0000256" key="4">
    <source>
        <dbReference type="ARBA" id="ARBA00022840"/>
    </source>
</evidence>
<dbReference type="GO" id="GO:0008017">
    <property type="term" value="F:microtubule binding"/>
    <property type="evidence" value="ECO:0007669"/>
    <property type="project" value="InterPro"/>
</dbReference>
<dbReference type="InterPro" id="IPR001752">
    <property type="entry name" value="Kinesin_motor_dom"/>
</dbReference>
<evidence type="ECO:0000259" key="11">
    <source>
        <dbReference type="PROSITE" id="PS50067"/>
    </source>
</evidence>
<feature type="binding site" evidence="8">
    <location>
        <begin position="299"/>
        <end position="306"/>
    </location>
    <ligand>
        <name>ATP</name>
        <dbReference type="ChEBI" id="CHEBI:30616"/>
    </ligand>
</feature>